<dbReference type="RefSeq" id="XP_042613723.1">
    <property type="nucleotide sequence ID" value="XM_042757789.1"/>
</dbReference>
<organism evidence="2">
    <name type="scientific">Cyprinus carpio</name>
    <name type="common">Common carp</name>
    <dbReference type="NCBI Taxonomy" id="7962"/>
    <lineage>
        <taxon>Eukaryota</taxon>
        <taxon>Metazoa</taxon>
        <taxon>Chordata</taxon>
        <taxon>Craniata</taxon>
        <taxon>Vertebrata</taxon>
        <taxon>Euteleostomi</taxon>
        <taxon>Actinopterygii</taxon>
        <taxon>Neopterygii</taxon>
        <taxon>Teleostei</taxon>
        <taxon>Ostariophysi</taxon>
        <taxon>Cypriniformes</taxon>
        <taxon>Cyprinidae</taxon>
        <taxon>Cyprininae</taxon>
        <taxon>Cyprinus</taxon>
    </lineage>
</organism>
<accession>A0A9Q9Y4X4</accession>
<dbReference type="OrthoDB" id="8958066at2759"/>
<dbReference type="AlphaFoldDB" id="A0A9Q9Y4X4"/>
<reference evidence="2" key="1">
    <citation type="submission" date="2025-08" db="UniProtKB">
        <authorList>
            <consortium name="RefSeq"/>
        </authorList>
    </citation>
    <scope>IDENTIFICATION</scope>
    <source>
        <tissue evidence="2">Muscle</tissue>
    </source>
</reference>
<feature type="domain" description="Ubiquitin carboxyl-terminal hydrolase 40 ubiquitin-like" evidence="1">
    <location>
        <begin position="1"/>
        <end position="80"/>
    </location>
</feature>
<name>A0A9Q9Y4X4_CYPCA</name>
<evidence type="ECO:0000313" key="2">
    <source>
        <dbReference type="RefSeq" id="XP_042613723.1"/>
    </source>
</evidence>
<dbReference type="Proteomes" id="UP001155660">
    <property type="component" value="Chromosome A6"/>
</dbReference>
<sequence>MYFSVGLVPSVVQELEIIVEESLTVKECLREMLQMAKLEGASWHLRRVDWCEEIGEPLTDENASLKEAKVIHGDTLVLVEVATASKGLPQAVCEDVHRCD</sequence>
<protein>
    <submittedName>
        <fullName evidence="2">Ubiquitin carboxyl-terminal hydrolase 40-like</fullName>
    </submittedName>
</protein>
<dbReference type="KEGG" id="ccar:122145264"/>
<evidence type="ECO:0000259" key="1">
    <source>
        <dbReference type="Pfam" id="PF25822"/>
    </source>
</evidence>
<dbReference type="InterPro" id="IPR057763">
    <property type="entry name" value="UBL_USP40"/>
</dbReference>
<dbReference type="Pfam" id="PF25822">
    <property type="entry name" value="UBL_USP40"/>
    <property type="match status" value="1"/>
</dbReference>
<gene>
    <name evidence="2" type="primary">LOC122145264</name>
</gene>
<proteinExistence type="predicted"/>
<dbReference type="GeneID" id="122145264"/>